<dbReference type="AlphaFoldDB" id="A0A1H6D450"/>
<dbReference type="RefSeq" id="WP_103957257.1">
    <property type="nucleotide sequence ID" value="NZ_FNVT01000004.1"/>
</dbReference>
<sequence length="108" mass="11727">MGDDQIWLDGSKTEIDVASGGRVMLSADGTMYAHAYDRRPEVDVEGFDGKSRTFTMKDDNVLAVEGWAGSSGVIVRMHYGGYRLIDVKTGKVSTLDADHSPVVFGKLV</sequence>
<proteinExistence type="predicted"/>
<dbReference type="OrthoDB" id="3497777at2"/>
<protein>
    <submittedName>
        <fullName evidence="1">Uncharacterized protein</fullName>
    </submittedName>
</protein>
<organism evidence="1 2">
    <name type="scientific">Nonomuraea solani</name>
    <dbReference type="NCBI Taxonomy" id="1144553"/>
    <lineage>
        <taxon>Bacteria</taxon>
        <taxon>Bacillati</taxon>
        <taxon>Actinomycetota</taxon>
        <taxon>Actinomycetes</taxon>
        <taxon>Streptosporangiales</taxon>
        <taxon>Streptosporangiaceae</taxon>
        <taxon>Nonomuraea</taxon>
    </lineage>
</organism>
<reference evidence="1 2" key="1">
    <citation type="submission" date="2016-10" db="EMBL/GenBank/DDBJ databases">
        <authorList>
            <person name="de Groot N.N."/>
        </authorList>
    </citation>
    <scope>NUCLEOTIDE SEQUENCE [LARGE SCALE GENOMIC DNA]</scope>
    <source>
        <strain evidence="1 2">CGMCC 4.7037</strain>
    </source>
</reference>
<keyword evidence="2" id="KW-1185">Reference proteome</keyword>
<accession>A0A1H6D450</accession>
<evidence type="ECO:0000313" key="1">
    <source>
        <dbReference type="EMBL" id="SEG80102.1"/>
    </source>
</evidence>
<gene>
    <name evidence="1" type="ORF">SAMN05444920_104800</name>
</gene>
<name>A0A1H6D450_9ACTN</name>
<dbReference type="EMBL" id="FNVT01000004">
    <property type="protein sequence ID" value="SEG80102.1"/>
    <property type="molecule type" value="Genomic_DNA"/>
</dbReference>
<evidence type="ECO:0000313" key="2">
    <source>
        <dbReference type="Proteomes" id="UP000236732"/>
    </source>
</evidence>
<dbReference type="Proteomes" id="UP000236732">
    <property type="component" value="Unassembled WGS sequence"/>
</dbReference>